<evidence type="ECO:0000313" key="2">
    <source>
        <dbReference type="Proteomes" id="UP000181873"/>
    </source>
</evidence>
<dbReference type="AlphaFoldDB" id="A0A1J9TAB4"/>
<dbReference type="RefSeq" id="WP_053082845.1">
    <property type="nucleotide sequence ID" value="NZ_CP128152.1"/>
</dbReference>
<reference evidence="1 2" key="1">
    <citation type="submission" date="2016-06" db="EMBL/GenBank/DDBJ databases">
        <title>First insights into the genetic diversity and population structure of in the Bacillus cereus group bacteria from diverse marine environments.</title>
        <authorList>
            <person name="Liu Y."/>
            <person name="Lai Q."/>
            <person name="Shao Z."/>
        </authorList>
    </citation>
    <scope>NUCLEOTIDE SEQUENCE [LARGE SCALE GENOMIC DNA]</scope>
    <source>
        <strain evidence="1 2">N35-10-2</strain>
    </source>
</reference>
<proteinExistence type="predicted"/>
<comment type="caution">
    <text evidence="1">The sequence shown here is derived from an EMBL/GenBank/DDBJ whole genome shotgun (WGS) entry which is preliminary data.</text>
</comment>
<dbReference type="Proteomes" id="UP000181873">
    <property type="component" value="Unassembled WGS sequence"/>
</dbReference>
<dbReference type="GeneID" id="83634727"/>
<evidence type="ECO:0000313" key="1">
    <source>
        <dbReference type="EMBL" id="OJD63214.1"/>
    </source>
</evidence>
<sequence length="77" mass="9260">MQKKLFTKYKQEIVTVFEQLLIRINSIYGYMSDEKIIDRQHITGTIENRIPGIFAYNYFGELLVYFIGEEKLFRESK</sequence>
<gene>
    <name evidence="1" type="ORF">BAU25_13050</name>
</gene>
<name>A0A1J9TAB4_9BACI</name>
<organism evidence="1 2">
    <name type="scientific">Bacillus albus</name>
    <dbReference type="NCBI Taxonomy" id="2026189"/>
    <lineage>
        <taxon>Bacteria</taxon>
        <taxon>Bacillati</taxon>
        <taxon>Bacillota</taxon>
        <taxon>Bacilli</taxon>
        <taxon>Bacillales</taxon>
        <taxon>Bacillaceae</taxon>
        <taxon>Bacillus</taxon>
        <taxon>Bacillus cereus group</taxon>
    </lineage>
</organism>
<dbReference type="EMBL" id="MAOE01000091">
    <property type="protein sequence ID" value="OJD63214.1"/>
    <property type="molecule type" value="Genomic_DNA"/>
</dbReference>
<accession>A0A1J9TAB4</accession>
<protein>
    <submittedName>
        <fullName evidence="1">Uncharacterized protein</fullName>
    </submittedName>
</protein>